<dbReference type="EMBL" id="CAADFA010000851">
    <property type="protein sequence ID" value="VFJ75508.1"/>
    <property type="molecule type" value="Genomic_DNA"/>
</dbReference>
<proteinExistence type="predicted"/>
<evidence type="ECO:0000313" key="2">
    <source>
        <dbReference type="EMBL" id="VFJ75508.1"/>
    </source>
</evidence>
<dbReference type="InterPro" id="IPR029063">
    <property type="entry name" value="SAM-dependent_MTases_sf"/>
</dbReference>
<name>A0A450TZW3_9GAMM</name>
<reference evidence="2" key="1">
    <citation type="submission" date="2019-02" db="EMBL/GenBank/DDBJ databases">
        <authorList>
            <person name="Gruber-Vodicka R. H."/>
            <person name="Seah K. B. B."/>
        </authorList>
    </citation>
    <scope>NUCLEOTIDE SEQUENCE</scope>
    <source>
        <strain evidence="1">BECK_BZ163</strain>
        <strain evidence="3">BECK_BZ164</strain>
        <strain evidence="2">BECK_BZ165</strain>
    </source>
</reference>
<organism evidence="2">
    <name type="scientific">Candidatus Kentrum sp. FM</name>
    <dbReference type="NCBI Taxonomy" id="2126340"/>
    <lineage>
        <taxon>Bacteria</taxon>
        <taxon>Pseudomonadati</taxon>
        <taxon>Pseudomonadota</taxon>
        <taxon>Gammaproteobacteria</taxon>
        <taxon>Candidatus Kentrum</taxon>
    </lineage>
</organism>
<dbReference type="EMBL" id="CAADFL010000098">
    <property type="protein sequence ID" value="VFK09230.1"/>
    <property type="molecule type" value="Genomic_DNA"/>
</dbReference>
<accession>A0A450TZW3</accession>
<sequence>MFSTIHPCFVYPGSSIEGISLSNLPNDIPQNYLDRKENWNRWGDMEMSIPHFHRPIYEYIETLIDSNFVITAMREPGATKEYLEQLQPTDRVWPANERIPFCWVVKAKKTPESVASVL</sequence>
<evidence type="ECO:0000313" key="3">
    <source>
        <dbReference type="EMBL" id="VFK09230.1"/>
    </source>
</evidence>
<gene>
    <name evidence="1" type="ORF">BECKFM1743A_GA0114220_1013511</name>
    <name evidence="3" type="ORF">BECKFM1743B_GA0114221_1009813</name>
    <name evidence="2" type="ORF">BECKFM1743C_GA0114222_108512</name>
</gene>
<dbReference type="AlphaFoldDB" id="A0A450TZW3"/>
<dbReference type="EMBL" id="CAADEZ010000135">
    <property type="protein sequence ID" value="VFJ54703.1"/>
    <property type="molecule type" value="Genomic_DNA"/>
</dbReference>
<dbReference type="Gene3D" id="3.40.50.150">
    <property type="entry name" value="Vaccinia Virus protein VP39"/>
    <property type="match status" value="1"/>
</dbReference>
<evidence type="ECO:0008006" key="4">
    <source>
        <dbReference type="Google" id="ProtNLM"/>
    </source>
</evidence>
<evidence type="ECO:0000313" key="1">
    <source>
        <dbReference type="EMBL" id="VFJ54703.1"/>
    </source>
</evidence>
<protein>
    <recommendedName>
        <fullName evidence="4">Methyltransferase</fullName>
    </recommendedName>
</protein>